<keyword evidence="5" id="KW-0547">Nucleotide-binding</keyword>
<dbReference type="InterPro" id="IPR003439">
    <property type="entry name" value="ABC_transporter-like_ATP-bd"/>
</dbReference>
<dbReference type="SUPFAM" id="SSF52540">
    <property type="entry name" value="P-loop containing nucleoside triphosphate hydrolases"/>
    <property type="match status" value="1"/>
</dbReference>
<keyword evidence="2" id="KW-0813">Transport</keyword>
<keyword evidence="6 12" id="KW-0067">ATP-binding</keyword>
<dbReference type="PANTHER" id="PTHR42771:SF2">
    <property type="entry name" value="IRON(3+)-HYDROXAMATE IMPORT ATP-BINDING PROTEIN FHUC"/>
    <property type="match status" value="1"/>
</dbReference>
<keyword evidence="9" id="KW-0472">Membrane</keyword>
<dbReference type="AlphaFoldDB" id="A0A9X1MB93"/>
<reference evidence="12" key="1">
    <citation type="submission" date="2021-10" db="EMBL/GenBank/DDBJ databases">
        <title>Novel species in genus Arthrobacter.</title>
        <authorList>
            <person name="Liu Y."/>
        </authorList>
    </citation>
    <scope>NUCLEOTIDE SEQUENCE</scope>
    <source>
        <strain evidence="12">Zg-Y453</strain>
    </source>
</reference>
<proteinExistence type="predicted"/>
<dbReference type="Proteomes" id="UP001139158">
    <property type="component" value="Unassembled WGS sequence"/>
</dbReference>
<name>A0A9X1MB93_9MICC</name>
<comment type="subcellular location">
    <subcellularLocation>
        <location evidence="1">Cell membrane</location>
        <topology evidence="1">Peripheral membrane protein</topology>
    </subcellularLocation>
</comment>
<evidence type="ECO:0000313" key="12">
    <source>
        <dbReference type="EMBL" id="MCC3296237.1"/>
    </source>
</evidence>
<dbReference type="InterPro" id="IPR003593">
    <property type="entry name" value="AAA+_ATPase"/>
</dbReference>
<keyword evidence="7" id="KW-0408">Iron</keyword>
<dbReference type="GO" id="GO:0006826">
    <property type="term" value="P:iron ion transport"/>
    <property type="evidence" value="ECO:0007669"/>
    <property type="project" value="UniProtKB-KW"/>
</dbReference>
<evidence type="ECO:0000256" key="10">
    <source>
        <dbReference type="SAM" id="MobiDB-lite"/>
    </source>
</evidence>
<sequence>MQNKLGALDLVLSYGDRLVVDGLTVELPPGQITVIVGANACGKSTLLRGLARLLKPASGVVHLNGRDIGTIPTKEVARTVGLLPQTPNAPEGITVTDLVGRGRYPHQGWFRQWSKEDDDAVAAALEATGTLGLAGRNVDELSGGQRQRVWIAMALAQQTDILLLDEPTTFLDVTHQIEVLDVVTDLNRRAGTTVVIVLHDLNLAARYADHLIAMKDGTIAAQGNPADIVTADLVRNVFGLEASVIPDPVSGTPMVVPVGRHHSLRYREPAPKAPAAGYLPNPHDLRPATRNPLEAAS</sequence>
<keyword evidence="13" id="KW-1185">Reference proteome</keyword>
<feature type="region of interest" description="Disordered" evidence="10">
    <location>
        <begin position="271"/>
        <end position="297"/>
    </location>
</feature>
<evidence type="ECO:0000256" key="9">
    <source>
        <dbReference type="ARBA" id="ARBA00023136"/>
    </source>
</evidence>
<organism evidence="12 13">
    <name type="scientific">Arthrobacter caoxuetaonis</name>
    <dbReference type="NCBI Taxonomy" id="2886935"/>
    <lineage>
        <taxon>Bacteria</taxon>
        <taxon>Bacillati</taxon>
        <taxon>Actinomycetota</taxon>
        <taxon>Actinomycetes</taxon>
        <taxon>Micrococcales</taxon>
        <taxon>Micrococcaceae</taxon>
        <taxon>Arthrobacter</taxon>
    </lineage>
</organism>
<dbReference type="EMBL" id="JAJFZV010000001">
    <property type="protein sequence ID" value="MCC3296237.1"/>
    <property type="molecule type" value="Genomic_DNA"/>
</dbReference>
<dbReference type="Pfam" id="PF00005">
    <property type="entry name" value="ABC_tran"/>
    <property type="match status" value="1"/>
</dbReference>
<dbReference type="InterPro" id="IPR027417">
    <property type="entry name" value="P-loop_NTPase"/>
</dbReference>
<keyword evidence="8" id="KW-0406">Ion transport</keyword>
<dbReference type="GO" id="GO:0005886">
    <property type="term" value="C:plasma membrane"/>
    <property type="evidence" value="ECO:0007669"/>
    <property type="project" value="UniProtKB-SubCell"/>
</dbReference>
<protein>
    <submittedName>
        <fullName evidence="12">ABC transporter ATP-binding protein</fullName>
    </submittedName>
</protein>
<dbReference type="GO" id="GO:0005524">
    <property type="term" value="F:ATP binding"/>
    <property type="evidence" value="ECO:0007669"/>
    <property type="project" value="UniProtKB-KW"/>
</dbReference>
<evidence type="ECO:0000256" key="2">
    <source>
        <dbReference type="ARBA" id="ARBA00022448"/>
    </source>
</evidence>
<keyword evidence="3" id="KW-1003">Cell membrane</keyword>
<evidence type="ECO:0000256" key="3">
    <source>
        <dbReference type="ARBA" id="ARBA00022475"/>
    </source>
</evidence>
<dbReference type="Gene3D" id="3.40.50.300">
    <property type="entry name" value="P-loop containing nucleotide triphosphate hydrolases"/>
    <property type="match status" value="1"/>
</dbReference>
<feature type="domain" description="ABC transporter" evidence="11">
    <location>
        <begin position="5"/>
        <end position="241"/>
    </location>
</feature>
<evidence type="ECO:0000256" key="8">
    <source>
        <dbReference type="ARBA" id="ARBA00023065"/>
    </source>
</evidence>
<keyword evidence="4" id="KW-0410">Iron transport</keyword>
<evidence type="ECO:0000256" key="7">
    <source>
        <dbReference type="ARBA" id="ARBA00023004"/>
    </source>
</evidence>
<evidence type="ECO:0000256" key="1">
    <source>
        <dbReference type="ARBA" id="ARBA00004202"/>
    </source>
</evidence>
<dbReference type="FunFam" id="3.40.50.300:FF:000134">
    <property type="entry name" value="Iron-enterobactin ABC transporter ATP-binding protein"/>
    <property type="match status" value="1"/>
</dbReference>
<comment type="caution">
    <text evidence="12">The sequence shown here is derived from an EMBL/GenBank/DDBJ whole genome shotgun (WGS) entry which is preliminary data.</text>
</comment>
<evidence type="ECO:0000256" key="5">
    <source>
        <dbReference type="ARBA" id="ARBA00022741"/>
    </source>
</evidence>
<dbReference type="PANTHER" id="PTHR42771">
    <property type="entry name" value="IRON(3+)-HYDROXAMATE IMPORT ATP-BINDING PROTEIN FHUC"/>
    <property type="match status" value="1"/>
</dbReference>
<dbReference type="PROSITE" id="PS00211">
    <property type="entry name" value="ABC_TRANSPORTER_1"/>
    <property type="match status" value="1"/>
</dbReference>
<dbReference type="GO" id="GO:0016887">
    <property type="term" value="F:ATP hydrolysis activity"/>
    <property type="evidence" value="ECO:0007669"/>
    <property type="project" value="InterPro"/>
</dbReference>
<dbReference type="PROSITE" id="PS50893">
    <property type="entry name" value="ABC_TRANSPORTER_2"/>
    <property type="match status" value="1"/>
</dbReference>
<dbReference type="RefSeq" id="WP_227893987.1">
    <property type="nucleotide sequence ID" value="NZ_CP099466.1"/>
</dbReference>
<evidence type="ECO:0000256" key="4">
    <source>
        <dbReference type="ARBA" id="ARBA00022496"/>
    </source>
</evidence>
<dbReference type="InterPro" id="IPR051535">
    <property type="entry name" value="Siderophore_ABC-ATPase"/>
</dbReference>
<evidence type="ECO:0000256" key="6">
    <source>
        <dbReference type="ARBA" id="ARBA00022840"/>
    </source>
</evidence>
<evidence type="ECO:0000313" key="13">
    <source>
        <dbReference type="Proteomes" id="UP001139158"/>
    </source>
</evidence>
<dbReference type="SMART" id="SM00382">
    <property type="entry name" value="AAA"/>
    <property type="match status" value="1"/>
</dbReference>
<gene>
    <name evidence="12" type="ORF">LJ757_00260</name>
</gene>
<dbReference type="CDD" id="cd03214">
    <property type="entry name" value="ABC_Iron-Siderophores_B12_Hemin"/>
    <property type="match status" value="1"/>
</dbReference>
<dbReference type="InterPro" id="IPR017871">
    <property type="entry name" value="ABC_transporter-like_CS"/>
</dbReference>
<evidence type="ECO:0000259" key="11">
    <source>
        <dbReference type="PROSITE" id="PS50893"/>
    </source>
</evidence>
<accession>A0A9X1MB93</accession>